<feature type="domain" description="Cadherin" evidence="19">
    <location>
        <begin position="1837"/>
        <end position="1940"/>
    </location>
</feature>
<feature type="signal peptide" evidence="18">
    <location>
        <begin position="1"/>
        <end position="37"/>
    </location>
</feature>
<sequence length="3514" mass="382597">MAECNSRHGYSSCSNRHRKMSLLWLLLMICAFSGDSGGGGGPGTFIRVVAAEHVRELEVSEGVPIGHQIGFIGEFVHDESGDSGPPYLIVPVPGSAVDTDLAIDHTTGEIRTKVALDRENRSSYSLVAIPLSGENVRVVVRVLDENDNAPTFPTSIMSIEFPENTPRDVKRTLNPARDADLGRYNTQRYSIVSGNVNNAFRLSSHRERDGVLYLDLQINGFLDRETTPAYSLVVEALDGGSPPLRGQMTVNITIQDVNDNQPIFNQSRYFATVPENATLGTTVLQVYATDQDAGENGQVEYAINRRQSDKEQMFRIDPSTGLISVNKPLDFETRELHELVVVAKDRGMQPLETTAFVSIRVTDVNDNQPIINVIFLSDDATPKISESAQPGEFVARISVNDPDSRTEYSNVNVTLSGGEGHFGLTTRDNIIYLVIVSLPLDREIKPNYTLSVIATDTGNPPLHAAKDIFLTVTDINDNAPEFEKDVYHANVMEVADPGTSVIQVTAVDRDEGNNSAIVYSLLDTPDTHSHWFQIDSHSGLITTRAHIDCETDPVPQLIVMAQDNGRPPLSSTGTVLVTIHDVNDNEPIFDQSFYNVSVAENESKGRCILKVSATDPDCGVNAMVNYTLGEGYKKNSEFEIRPSTGEVCIASELDYETRNSYEFPIIATDRGGLSTTAMVKIQLTDVNDNRPTFYPREYNVSLRESMPTNSLLSTPVVVVVATDSDSGSFGTISYRIVAGNEAGIFRMDRLTGEIFVTRPNMLSSRTQPYHRLNISASDGGGLRSTHDAEVFISVIDATQRPPIFDKPRYTYYVKEDVKRNTVVGTVSATSSNSVYNVKLIGNEILTIVGNRGSLRYFIYSGDPDGFFAIDPVSGNIRVANALDHETKPQVLLNIQATSGDPPAYGHTQVNIDIEDVNDNPPEFESNTVRISVPENVEIGSPLYEANAQDKDSGMSGVITYMLAGQGNAPSGGRTSLFSIDSRSGHLTLARPLDYESMQRHSLVVTASDSGTPSLSTNLTILVEVQDVNDNAPIFERNEYAITVIESTPSNSQILQVSATDADTGNNARLTYKILGEDHQRTGKSTQPASPDEPVAEIFGIFPNSGWIYLRTRLDREVKERYNITVIVSDNGVPTLTATAHVIVTVLDANDNSPIFAKSLYEFEIEENMRRGAMIGTVSASDSDAGINAVVRYSLIPSNTSFQVNPVSGEITTRDSLDREMKASYDLVVEARDQGTPYRSSRVSVQIQILDVNDNAPDIVDPQEDVVSVREEQPIGTEVVKVRAIDRDHGQNASISYSILKGRDSDGYGMFSIDPMSGVIRTKTSLDHEEKTIYRLAVAATDNGKPPKQTVRLLRIEVLDLNDNRPTFTSSSLVFRLREDVGVGHIIGSISGNEQSDMENLISSSNDLHITYTLTPLTNDVTEGAFDIDRNTGKLVVARQLDREQQSEYRMEIRALDTSASNNPQSSAVTVKIEIADVNDNPPKWPSDPINVYVSEDTPVGAIVYNFTVQDNDTGTNAEIKYNLSKSAHPAQKEYFAIDSLTGSLTLLAPLDHEDIQEFLLIVQATDQSSNVTERLTTSATARIMVTDVNDNSPKFVIPQTADGVVYISDSLEIDQVVSHVVAIDRDSGENGHIAYTFVGGNEDERFTIDSNSGIIRLAKPFSSNFIMDSGKRNSVSGKYQLVISASDHGSPRSREAKITLQIVIQNMTNNPPRFVEPVYYVNITENVPSGSFVVRVSARSHSDAGSGGSLNLTYEIPKGIGDDHFAVDPVRGIVTTRGTFDRESKDIYTIPIYVTEGGRFKKASTASVSSQEMAQFDVATLVVRITDVNDHAPEFVQGSCYPLAVPENSELSVIHTVAATDADDGLNGEITYSISGGNMGNKFSIDLHTGALTARPLDREVHARYVLQITAQDRGSPVSHQGHCNITIRVEDENDNDPKFELQKYIATIDEDAQIGTTVLTVKAIDADVGINARIVYSLANVTEWLFNIDSKTGVITTAGLFDRERQNVYNFMVVAMDGGRYNARSQNVPVQVIIADVNDNKPVFDKYPFREQIGALVQPGQTLLHISATDSDQGSNGEIVYSLNENASTGKFRINPTTGALSATQSLASENGRLLHIEVTARDKGNPPQIATGLIELRVGEMQQELPMLRFQNSSYRVTLSENTPVGQPVLQLSAVRSDGRRQKIIYSFGSGNEDGTFSIDAVTGEIRIRNSQNLDYERFNRLKSEGIELVAVARTDGTPLLYGYTSIVVELQDENDNAPRFTQQQYAASVWESNSKGTFVIKVGAFDSDQGANARILYHIVDGNHDNAFIIEPAFSGIVKTNIVLDREIRDKYKLKVIATDEGVPQMTGTATINVNVVDVNDNQPTFPPNTVISVSEGTSVGTVLTTITANDVDTNPPLTYSFAELNDDDATSYFAIDRYSGKIILIRPLDYEERHEFLLRLLASDSAHVARTTLTVRVADVNDNAPVFQQITYHAMLSGKYTFHMTQLPDPTDGSNTNVMILSVNATDADSEPNAIVRYSIVSPKGSVTSGFTIDESTGQLFANISQLSTSGVGGTLYLTVRATDSGQPALSATTTVRLEMKSKGKANPQYVQSQYRVSVNEEAMPGTTVVNLIPKSILQQQSGVESAIAFEIIDGNEDSVFDVTYPDGAIVLVDRLDRERVDYYELKLVTVEPGTRHINRPDANLSTMVRVIVTVEDANDNAPEFQPGNYEATIGELAPIKHSIAKLSALDADQSGSPSSEVIYQIISGNDSGMFSIDLVSGLLYTNKYLDYDHGQTQYNLVIRACDSHSAPRCSVHPFSIALTDENDNEPQFPVPEYLEFVGENEPIGISIFTARATDMDRGPFGIVNYTIDSVLSGSYSGLDDSWKLFKVDPTSGVVNSNAVFDYEEKNRYAFALRATDTGGKSKTVRVKIVIESRDEFSPQFTERTYRFVIKTPESGQLPVGYVVGHVTATDRDRGPDGRIVYQLTTQHPYFKMNRTTGAILIKKRLDNVATMLDAGRDISLVVTAGSGRQGSLTNMTVVEIAIDALGHLKGNELGNGAGIGGSYENSQSVSAGGGFANWAVGLVISLLLIIIGVASVFLFLHMRNRQQKHVNKTGLSSESVGHSNNYVDPSAFDTIPIRGSSSGAAGAGQFAPPKYDEIPPYGASSNSGAATTSELSGSEQSGSSGRGSAEDDGEDEEIRMINEGGPLQRDGLQLDGRLSDVSVQNTQEYLARLGIVDNGTTGNASNSSRRCSESMGLGSSKDAMLHTLPIDTLHMFHDDEHHRESDLTNLIYAKLNDVTNNSDRASSVDETVTNAGSIGATVDHVMMGGYGDVPVVGNQQGISMNGSLSSIVHSEEELTGSYNWDYLLDWGPQYQPLAHVFSEIARLKDDTLSVQSGNSGTSSAKSKNSLHHTVKTLPPPLLTNVAPRSINVPVFAGRNNPGNHHGGAPNQYLLPRSPISHDSAAGFSTSSAMSPSFSPSLSPLATRSPSISPHVVSTGMPTSHHMVSLPRPPQQRGPAGQRKPY</sequence>
<dbReference type="EnsemblMetazoa" id="AFUN020114-RA">
    <property type="protein sequence ID" value="AFUN020114-PA"/>
    <property type="gene ID" value="AFUN020114"/>
</dbReference>
<dbReference type="PRINTS" id="PR00205">
    <property type="entry name" value="CADHERIN"/>
</dbReference>
<feature type="domain" description="Cadherin" evidence="19">
    <location>
        <begin position="1368"/>
        <end position="1484"/>
    </location>
</feature>
<feature type="chain" id="PRO_5021243977" description="Protocadherin-16" evidence="18">
    <location>
        <begin position="38"/>
        <end position="3514"/>
    </location>
</feature>
<evidence type="ECO:0000256" key="9">
    <source>
        <dbReference type="ARBA" id="ARBA00022989"/>
    </source>
</evidence>
<feature type="domain" description="Cadherin" evidence="19">
    <location>
        <begin position="694"/>
        <end position="804"/>
    </location>
</feature>
<evidence type="ECO:0000256" key="4">
    <source>
        <dbReference type="ARBA" id="ARBA00022692"/>
    </source>
</evidence>
<evidence type="ECO:0000256" key="1">
    <source>
        <dbReference type="ARBA" id="ARBA00004251"/>
    </source>
</evidence>
<dbReference type="GO" id="GO:0005509">
    <property type="term" value="F:calcium ion binding"/>
    <property type="evidence" value="ECO:0007669"/>
    <property type="project" value="UniProtKB-UniRule"/>
</dbReference>
<feature type="domain" description="Cadherin" evidence="19">
    <location>
        <begin position="924"/>
        <end position="1034"/>
    </location>
</feature>
<evidence type="ECO:0000259" key="19">
    <source>
        <dbReference type="PROSITE" id="PS50268"/>
    </source>
</evidence>
<feature type="domain" description="Cadherin" evidence="19">
    <location>
        <begin position="1715"/>
        <end position="1835"/>
    </location>
</feature>
<organism evidence="20">
    <name type="scientific">Anopheles funestus</name>
    <name type="common">African malaria mosquito</name>
    <dbReference type="NCBI Taxonomy" id="62324"/>
    <lineage>
        <taxon>Eukaryota</taxon>
        <taxon>Metazoa</taxon>
        <taxon>Ecdysozoa</taxon>
        <taxon>Arthropoda</taxon>
        <taxon>Hexapoda</taxon>
        <taxon>Insecta</taxon>
        <taxon>Pterygota</taxon>
        <taxon>Neoptera</taxon>
        <taxon>Endopterygota</taxon>
        <taxon>Diptera</taxon>
        <taxon>Nematocera</taxon>
        <taxon>Culicoidea</taxon>
        <taxon>Culicidae</taxon>
        <taxon>Anophelinae</taxon>
        <taxon>Anopheles</taxon>
    </lineage>
</organism>
<dbReference type="VEuPathDB" id="VectorBase:AFUN020114"/>
<evidence type="ECO:0000256" key="3">
    <source>
        <dbReference type="ARBA" id="ARBA00022553"/>
    </source>
</evidence>
<feature type="domain" description="Cadherin" evidence="19">
    <location>
        <begin position="1156"/>
        <end position="1258"/>
    </location>
</feature>
<dbReference type="Pfam" id="PF00028">
    <property type="entry name" value="Cadherin"/>
    <property type="match status" value="25"/>
</dbReference>
<feature type="domain" description="Cadherin" evidence="19">
    <location>
        <begin position="2369"/>
        <end position="2471"/>
    </location>
</feature>
<keyword evidence="5 18" id="KW-0732">Signal</keyword>
<dbReference type="InterPro" id="IPR027397">
    <property type="entry name" value="Catenin-bd_sf"/>
</dbReference>
<dbReference type="GO" id="GO:0005886">
    <property type="term" value="C:plasma membrane"/>
    <property type="evidence" value="ECO:0007669"/>
    <property type="project" value="UniProtKB-SubCell"/>
</dbReference>
<dbReference type="SMART" id="SM00112">
    <property type="entry name" value="CA"/>
    <property type="match status" value="27"/>
</dbReference>
<dbReference type="FunFam" id="2.60.40.60:FF:000011">
    <property type="entry name" value="Cadherin 1"/>
    <property type="match status" value="1"/>
</dbReference>
<dbReference type="CDD" id="cd11304">
    <property type="entry name" value="Cadherin_repeat"/>
    <property type="match status" value="26"/>
</dbReference>
<feature type="domain" description="Cadherin" evidence="19">
    <location>
        <begin position="1260"/>
        <end position="1367"/>
    </location>
</feature>
<dbReference type="GO" id="GO:0016477">
    <property type="term" value="P:cell migration"/>
    <property type="evidence" value="ECO:0007669"/>
    <property type="project" value="UniProtKB-ARBA"/>
</dbReference>
<dbReference type="GO" id="GO:0007156">
    <property type="term" value="P:homophilic cell adhesion via plasma membrane adhesion molecules"/>
    <property type="evidence" value="ECO:0007669"/>
    <property type="project" value="InterPro"/>
</dbReference>
<dbReference type="Gene3D" id="4.10.900.10">
    <property type="entry name" value="TCF3-CBD (Catenin binding domain)"/>
    <property type="match status" value="1"/>
</dbReference>
<dbReference type="GO" id="GO:0060429">
    <property type="term" value="P:epithelium development"/>
    <property type="evidence" value="ECO:0007669"/>
    <property type="project" value="UniProtKB-ARBA"/>
</dbReference>
<dbReference type="VEuPathDB" id="VectorBase:AFUN2_004742"/>
<dbReference type="FunFam" id="2.60.40.60:FF:000035">
    <property type="entry name" value="Protocadherin Fat 3"/>
    <property type="match status" value="1"/>
</dbReference>
<feature type="domain" description="Cadherin" evidence="19">
    <location>
        <begin position="2595"/>
        <end position="2709"/>
    </location>
</feature>
<dbReference type="FunFam" id="2.60.40.60:FF:000060">
    <property type="entry name" value="Putative cadherin-23"/>
    <property type="match status" value="1"/>
</dbReference>
<comment type="subcellular location">
    <subcellularLocation>
        <location evidence="1">Cell membrane</location>
        <topology evidence="1">Single-pass type I membrane protein</topology>
    </subcellularLocation>
</comment>
<evidence type="ECO:0000256" key="17">
    <source>
        <dbReference type="SAM" id="Phobius"/>
    </source>
</evidence>
<keyword evidence="3" id="KW-0597">Phosphoprotein</keyword>
<feature type="compositionally biased region" description="Low complexity" evidence="16">
    <location>
        <begin position="3456"/>
        <end position="3475"/>
    </location>
</feature>
<dbReference type="SUPFAM" id="SSF49313">
    <property type="entry name" value="Cadherin-like"/>
    <property type="match status" value="27"/>
</dbReference>
<evidence type="ECO:0000256" key="10">
    <source>
        <dbReference type="ARBA" id="ARBA00023136"/>
    </source>
</evidence>
<keyword evidence="9 17" id="KW-1133">Transmembrane helix</keyword>
<feature type="domain" description="Cadherin" evidence="19">
    <location>
        <begin position="384"/>
        <end position="482"/>
    </location>
</feature>
<reference evidence="20" key="1">
    <citation type="submission" date="2020-05" db="UniProtKB">
        <authorList>
            <consortium name="EnsemblMetazoa"/>
        </authorList>
    </citation>
    <scope>IDENTIFICATION</scope>
    <source>
        <strain evidence="20">FUMOZ</strain>
    </source>
</reference>
<keyword evidence="10 17" id="KW-0472">Membrane</keyword>
<evidence type="ECO:0000256" key="6">
    <source>
        <dbReference type="ARBA" id="ARBA00022737"/>
    </source>
</evidence>
<accession>A0A4Y0BJ32</accession>
<evidence type="ECO:0000256" key="2">
    <source>
        <dbReference type="ARBA" id="ARBA00022475"/>
    </source>
</evidence>
<dbReference type="Gene3D" id="2.60.40.60">
    <property type="entry name" value="Cadherins"/>
    <property type="match status" value="27"/>
</dbReference>
<feature type="domain" description="Cadherin" evidence="19">
    <location>
        <begin position="1607"/>
        <end position="1714"/>
    </location>
</feature>
<keyword evidence="8" id="KW-0130">Cell adhesion</keyword>
<feature type="domain" description="Cadherin" evidence="19">
    <location>
        <begin position="2496"/>
        <end position="2594"/>
    </location>
</feature>
<feature type="domain" description="Cadherin" evidence="19">
    <location>
        <begin position="805"/>
        <end position="923"/>
    </location>
</feature>
<dbReference type="FunFam" id="2.60.40.60:FF:000140">
    <property type="entry name" value="Dachsous cadherin-related 1"/>
    <property type="match status" value="1"/>
</dbReference>
<evidence type="ECO:0000256" key="8">
    <source>
        <dbReference type="ARBA" id="ARBA00022889"/>
    </source>
</evidence>
<dbReference type="InterPro" id="IPR015919">
    <property type="entry name" value="Cadherin-like_sf"/>
</dbReference>
<feature type="compositionally biased region" description="Low complexity" evidence="16">
    <location>
        <begin position="3151"/>
        <end position="3176"/>
    </location>
</feature>
<feature type="domain" description="Cadherin" evidence="19">
    <location>
        <begin position="265"/>
        <end position="371"/>
    </location>
</feature>
<evidence type="ECO:0000256" key="13">
    <source>
        <dbReference type="ARBA" id="ARBA00072299"/>
    </source>
</evidence>
<comment type="subunit">
    <text evidence="12">Heterophilic interaction with FAT4; this interaction affects their respective protein levels.</text>
</comment>
<dbReference type="FunFam" id="2.60.40.60:FF:000353">
    <property type="entry name" value="Dachsous, isoform B"/>
    <property type="match status" value="1"/>
</dbReference>
<keyword evidence="6" id="KW-0677">Repeat</keyword>
<evidence type="ECO:0000256" key="14">
    <source>
        <dbReference type="ARBA" id="ARBA00079083"/>
    </source>
</evidence>
<feature type="domain" description="Cadherin" evidence="19">
    <location>
        <begin position="483"/>
        <end position="589"/>
    </location>
</feature>
<dbReference type="GO" id="GO:0007163">
    <property type="term" value="P:establishment or maintenance of cell polarity"/>
    <property type="evidence" value="ECO:0007669"/>
    <property type="project" value="UniProtKB-ARBA"/>
</dbReference>
<dbReference type="FunFam" id="2.60.40.60:FF:000020">
    <property type="entry name" value="Dachsous cadherin-related 1b"/>
    <property type="match status" value="6"/>
</dbReference>
<feature type="region of interest" description="Disordered" evidence="16">
    <location>
        <begin position="3453"/>
        <end position="3514"/>
    </location>
</feature>
<evidence type="ECO:0000256" key="12">
    <source>
        <dbReference type="ARBA" id="ARBA00062150"/>
    </source>
</evidence>
<feature type="domain" description="Cadherin" evidence="19">
    <location>
        <begin position="2264"/>
        <end position="2369"/>
    </location>
</feature>
<feature type="domain" description="Cadherin" evidence="19">
    <location>
        <begin position="2153"/>
        <end position="2263"/>
    </location>
</feature>
<keyword evidence="11" id="KW-0325">Glycoprotein</keyword>
<dbReference type="FunFam" id="2.60.40.60:FF:000081">
    <property type="entry name" value="protocadherin Fat 4"/>
    <property type="match status" value="1"/>
</dbReference>
<feature type="domain" description="Cadherin" evidence="19">
    <location>
        <begin position="51"/>
        <end position="152"/>
    </location>
</feature>
<dbReference type="PANTHER" id="PTHR24026">
    <property type="entry name" value="FAT ATYPICAL CADHERIN-RELATED"/>
    <property type="match status" value="1"/>
</dbReference>
<dbReference type="FunFam" id="2.60.40.60:FF:000226">
    <property type="entry name" value="Dachsous, isoform B"/>
    <property type="match status" value="1"/>
</dbReference>
<dbReference type="PROSITE" id="PS50268">
    <property type="entry name" value="CADHERIN_2"/>
    <property type="match status" value="27"/>
</dbReference>
<dbReference type="FunFam" id="2.60.40.60:FF:000271">
    <property type="entry name" value="Cadherin-related 23"/>
    <property type="match status" value="1"/>
</dbReference>
<evidence type="ECO:0000256" key="18">
    <source>
        <dbReference type="SAM" id="SignalP"/>
    </source>
</evidence>
<dbReference type="InterPro" id="IPR020894">
    <property type="entry name" value="Cadherin_CS"/>
</dbReference>
<feature type="compositionally biased region" description="Low complexity" evidence="16">
    <location>
        <begin position="3505"/>
        <end position="3514"/>
    </location>
</feature>
<proteinExistence type="predicted"/>
<evidence type="ECO:0000256" key="16">
    <source>
        <dbReference type="SAM" id="MobiDB-lite"/>
    </source>
</evidence>
<keyword evidence="2" id="KW-1003">Cell membrane</keyword>
<protein>
    <recommendedName>
        <fullName evidence="13">Protocadherin-16</fullName>
    </recommendedName>
    <alternativeName>
        <fullName evidence="14">Protein dachsous homolog 1</fullName>
    </alternativeName>
</protein>
<feature type="domain" description="Cadherin" evidence="19">
    <location>
        <begin position="153"/>
        <end position="264"/>
    </location>
</feature>
<feature type="domain" description="Cadherin" evidence="19">
    <location>
        <begin position="2947"/>
        <end position="3031"/>
    </location>
</feature>
<evidence type="ECO:0000256" key="11">
    <source>
        <dbReference type="ARBA" id="ARBA00023180"/>
    </source>
</evidence>
<dbReference type="PROSITE" id="PS00232">
    <property type="entry name" value="CADHERIN_1"/>
    <property type="match status" value="16"/>
</dbReference>
<feature type="domain" description="Cadherin" evidence="19">
    <location>
        <begin position="1941"/>
        <end position="2045"/>
    </location>
</feature>
<keyword evidence="4 17" id="KW-0812">Transmembrane</keyword>
<dbReference type="GO" id="GO:0009887">
    <property type="term" value="P:animal organ morphogenesis"/>
    <property type="evidence" value="ECO:0007669"/>
    <property type="project" value="UniProtKB-ARBA"/>
</dbReference>
<feature type="domain" description="Cadherin" evidence="19">
    <location>
        <begin position="590"/>
        <end position="693"/>
    </location>
</feature>
<feature type="domain" description="Cadherin" evidence="19">
    <location>
        <begin position="2818"/>
        <end position="2929"/>
    </location>
</feature>
<keyword evidence="7 15" id="KW-0106">Calcium</keyword>
<evidence type="ECO:0000256" key="15">
    <source>
        <dbReference type="PROSITE-ProRule" id="PRU00043"/>
    </source>
</evidence>
<dbReference type="GO" id="GO:0048729">
    <property type="term" value="P:tissue morphogenesis"/>
    <property type="evidence" value="ECO:0007669"/>
    <property type="project" value="UniProtKB-ARBA"/>
</dbReference>
<dbReference type="FunFam" id="2.60.40.60:FF:000116">
    <property type="entry name" value="Dachsous cadherin-related 2"/>
    <property type="match status" value="1"/>
</dbReference>
<dbReference type="STRING" id="62324.A0A4Y0BJ32"/>
<dbReference type="FunFam" id="2.60.40.60:FF:000015">
    <property type="entry name" value="FAT atypical cadherin 1"/>
    <property type="match status" value="2"/>
</dbReference>
<feature type="domain" description="Cadherin" evidence="19">
    <location>
        <begin position="2710"/>
        <end position="2817"/>
    </location>
</feature>
<evidence type="ECO:0000256" key="7">
    <source>
        <dbReference type="ARBA" id="ARBA00022837"/>
    </source>
</evidence>
<dbReference type="FunFam" id="2.60.40.60:FF:000102">
    <property type="entry name" value="Dachsous cadherin-related 1b"/>
    <property type="match status" value="1"/>
</dbReference>
<feature type="region of interest" description="Disordered" evidence="16">
    <location>
        <begin position="3132"/>
        <end position="3183"/>
    </location>
</feature>
<feature type="domain" description="Cadherin" evidence="19">
    <location>
        <begin position="1485"/>
        <end position="1595"/>
    </location>
</feature>
<name>A0A4Y0BJ32_ANOFN</name>
<feature type="domain" description="Cadherin" evidence="19">
    <location>
        <begin position="1035"/>
        <end position="1155"/>
    </location>
</feature>
<evidence type="ECO:0000313" key="20">
    <source>
        <dbReference type="EnsemblMetazoa" id="AFUN020114-PA"/>
    </source>
</evidence>
<dbReference type="FunFam" id="2.60.40.60:FF:000135">
    <property type="entry name" value="cadherin-23 isoform X1"/>
    <property type="match status" value="1"/>
</dbReference>
<dbReference type="FunFam" id="2.60.40.60:FF:000007">
    <property type="entry name" value="Protocadherin alpha 2"/>
    <property type="match status" value="1"/>
</dbReference>
<feature type="transmembrane region" description="Helical" evidence="17">
    <location>
        <begin position="3064"/>
        <end position="3089"/>
    </location>
</feature>
<dbReference type="PANTHER" id="PTHR24026:SF126">
    <property type="entry name" value="PROTOCADHERIN FAT 4"/>
    <property type="match status" value="1"/>
</dbReference>
<dbReference type="InterPro" id="IPR002126">
    <property type="entry name" value="Cadherin-like_dom"/>
</dbReference>
<evidence type="ECO:0000256" key="5">
    <source>
        <dbReference type="ARBA" id="ARBA00022729"/>
    </source>
</evidence>
<feature type="domain" description="Cadherin" evidence="19">
    <location>
        <begin position="2060"/>
        <end position="2150"/>
    </location>
</feature>